<comment type="subcellular location">
    <subcellularLocation>
        <location evidence="1">Mitochondrion matrix</location>
    </subcellularLocation>
</comment>
<dbReference type="GO" id="GO:0032259">
    <property type="term" value="P:methylation"/>
    <property type="evidence" value="ECO:0007669"/>
    <property type="project" value="UniProtKB-KW"/>
</dbReference>
<dbReference type="GO" id="GO:0016226">
    <property type="term" value="P:iron-sulfur cluster assembly"/>
    <property type="evidence" value="ECO:0007669"/>
    <property type="project" value="TreeGrafter"/>
</dbReference>
<dbReference type="GO" id="GO:0008168">
    <property type="term" value="F:methyltransferase activity"/>
    <property type="evidence" value="ECO:0007669"/>
    <property type="project" value="UniProtKB-KW"/>
</dbReference>
<dbReference type="OrthoDB" id="191995at2759"/>
<dbReference type="Pfam" id="PF25455">
    <property type="entry name" value="Beta-barrel_CAF17_C"/>
    <property type="match status" value="1"/>
</dbReference>
<keyword evidence="2" id="KW-0809">Transit peptide</keyword>
<dbReference type="InterPro" id="IPR045179">
    <property type="entry name" value="YgfZ/GcvT"/>
</dbReference>
<sequence>MTAPWSVVASRSPAFIVCCRQCWQSRPGRSSNNSAARYARSYSTAATTTATPTLQAPVARGVVALASRRLLAVAGPDALKFLQNMLTANLTRLEDRPDGTKGVRGLYAAFLSAQGRGADDPRAAYLIEVDAEQAATLEKHIRRYRLRSKLDVRVLDGGGGGGGDGKTPTVWHAWGGDDEVPFLEEHDDAGQEQTVPWIALRDVRAPGLGWRYITGGDAAAAPAATTTPPLPLPVADETAYRVHRYLLGVAEGQREMLRDQALPLESNLDVMGAIDFHKGCYVGQELTIRTRHRGVVRKRILPCVVYSDGGEAVAAAAVNKPDALTYAPTVLVPPTDTTSGTAAAAPAAVVVVDAETVPAETSIGRVAKRGRSAGKWLRGVGNLGLALCRLETMTDVVPSIGAGAGVAATAAATAVFDPASEFSLNVQASSGAAAAVTPSESTTATTAAAAAATTATETTEAAMPALKIKAFVPDWLRQGLAEP</sequence>
<evidence type="ECO:0000256" key="1">
    <source>
        <dbReference type="ARBA" id="ARBA00004305"/>
    </source>
</evidence>
<evidence type="ECO:0000256" key="3">
    <source>
        <dbReference type="ARBA" id="ARBA00023128"/>
    </source>
</evidence>
<evidence type="ECO:0000313" key="7">
    <source>
        <dbReference type="EMBL" id="OAA54999.1"/>
    </source>
</evidence>
<evidence type="ECO:0000256" key="5">
    <source>
        <dbReference type="ARBA" id="ARBA00093637"/>
    </source>
</evidence>
<evidence type="ECO:0000259" key="6">
    <source>
        <dbReference type="Pfam" id="PF25455"/>
    </source>
</evidence>
<dbReference type="GO" id="GO:0005759">
    <property type="term" value="C:mitochondrial matrix"/>
    <property type="evidence" value="ECO:0007669"/>
    <property type="project" value="UniProtKB-SubCell"/>
</dbReference>
<gene>
    <name evidence="7" type="ORF">SPI_08503</name>
</gene>
<dbReference type="STRING" id="1081102.A0A167N123"/>
<dbReference type="EMBL" id="AZHD01000021">
    <property type="protein sequence ID" value="OAA54999.1"/>
    <property type="molecule type" value="Genomic_DNA"/>
</dbReference>
<dbReference type="AlphaFoldDB" id="A0A167N123"/>
<evidence type="ECO:0000256" key="4">
    <source>
        <dbReference type="ARBA" id="ARBA00093447"/>
    </source>
</evidence>
<evidence type="ECO:0000256" key="2">
    <source>
        <dbReference type="ARBA" id="ARBA00022946"/>
    </source>
</evidence>
<dbReference type="SUPFAM" id="SSF103025">
    <property type="entry name" value="Folate-binding domain"/>
    <property type="match status" value="1"/>
</dbReference>
<dbReference type="PANTHER" id="PTHR22602">
    <property type="entry name" value="TRANSFERASE CAF17, MITOCHONDRIAL-RELATED"/>
    <property type="match status" value="1"/>
</dbReference>
<dbReference type="Gene3D" id="3.30.1360.120">
    <property type="entry name" value="Probable tRNA modification gtpase trme, domain 1"/>
    <property type="match status" value="1"/>
</dbReference>
<keyword evidence="3" id="KW-0496">Mitochondrion</keyword>
<dbReference type="InterPro" id="IPR057460">
    <property type="entry name" value="CAF17_C"/>
</dbReference>
<name>A0A167N123_9HYPO</name>
<accession>A0A167N123</accession>
<dbReference type="InterPro" id="IPR027266">
    <property type="entry name" value="TrmE/GcvT-like"/>
</dbReference>
<dbReference type="PANTHER" id="PTHR22602:SF0">
    <property type="entry name" value="TRANSFERASE CAF17, MITOCHONDRIAL-RELATED"/>
    <property type="match status" value="1"/>
</dbReference>
<dbReference type="Proteomes" id="UP000076874">
    <property type="component" value="Unassembled WGS sequence"/>
</dbReference>
<evidence type="ECO:0000313" key="8">
    <source>
        <dbReference type="Proteomes" id="UP000076874"/>
    </source>
</evidence>
<reference evidence="7 8" key="1">
    <citation type="journal article" date="2016" name="Genome Biol. Evol.">
        <title>Divergent and convergent evolution of fungal pathogenicity.</title>
        <authorList>
            <person name="Shang Y."/>
            <person name="Xiao G."/>
            <person name="Zheng P."/>
            <person name="Cen K."/>
            <person name="Zhan S."/>
            <person name="Wang C."/>
        </authorList>
    </citation>
    <scope>NUCLEOTIDE SEQUENCE [LARGE SCALE GENOMIC DNA]</scope>
    <source>
        <strain evidence="7 8">RCEF 264</strain>
    </source>
</reference>
<keyword evidence="7" id="KW-0808">Transferase</keyword>
<comment type="similarity">
    <text evidence="4">Belongs to the GcvT family. CAF17/IBA57 subfamily.</text>
</comment>
<dbReference type="InterPro" id="IPR017703">
    <property type="entry name" value="YgfZ/GCV_T_CS"/>
</dbReference>
<organism evidence="7 8">
    <name type="scientific">Niveomyces insectorum RCEF 264</name>
    <dbReference type="NCBI Taxonomy" id="1081102"/>
    <lineage>
        <taxon>Eukaryota</taxon>
        <taxon>Fungi</taxon>
        <taxon>Dikarya</taxon>
        <taxon>Ascomycota</taxon>
        <taxon>Pezizomycotina</taxon>
        <taxon>Sordariomycetes</taxon>
        <taxon>Hypocreomycetidae</taxon>
        <taxon>Hypocreales</taxon>
        <taxon>Cordycipitaceae</taxon>
        <taxon>Niveomyces</taxon>
    </lineage>
</organism>
<keyword evidence="7" id="KW-0489">Methyltransferase</keyword>
<dbReference type="NCBIfam" id="TIGR03317">
    <property type="entry name" value="ygfZ_signature"/>
    <property type="match status" value="1"/>
</dbReference>
<proteinExistence type="inferred from homology"/>
<comment type="caution">
    <text evidence="7">The sequence shown here is derived from an EMBL/GenBank/DDBJ whole genome shotgun (WGS) entry which is preliminary data.</text>
</comment>
<protein>
    <recommendedName>
        <fullName evidence="5">Iron-sulfur cluster assembly factor IBA57 homolog, mitochondrial</fullName>
    </recommendedName>
</protein>
<feature type="domain" description="CAF17 C-terminal" evidence="6">
    <location>
        <begin position="355"/>
        <end position="396"/>
    </location>
</feature>
<keyword evidence="8" id="KW-1185">Reference proteome</keyword>